<dbReference type="GO" id="GO:0016887">
    <property type="term" value="F:ATP hydrolysis activity"/>
    <property type="evidence" value="ECO:0007669"/>
    <property type="project" value="InterPro"/>
</dbReference>
<keyword evidence="2" id="KW-0813">Transport</keyword>
<dbReference type="PANTHER" id="PTHR24223">
    <property type="entry name" value="ATP-BINDING CASSETTE SUB-FAMILY C"/>
    <property type="match status" value="1"/>
</dbReference>
<evidence type="ECO:0000313" key="12">
    <source>
        <dbReference type="EMBL" id="KAJ3129518.1"/>
    </source>
</evidence>
<sequence>MESPLAAHVSETLTGIPTILAYKAESVFIEKQMAKLDQSNLAYLLFNHTMFWVTMRLNFLNAVATFSIAIFGVTGVMSADLLGVALTQITLFAPIINELLRAMVAVERLNHYAHKLPSEASRNLPKDGTLNTWPSAGAISIENLSLTYSTRPDHAVVNGISLTINAGEKIGVVGRTGSGKSTLMDSFFRLIEASGGSISIDGVDISTIGLKKLRSSIQMIPQNPILFDGTVRSNIDALAKYTDDDIWYALECVGMKEYVSRLSNKLDSTITEGGTNLSAGQRQLLCLTKVLLEKNKILIMDEATSSVDAESDLRIQDSMKTHFKSATVISVAHRLNTISGFDKVLVLENGKAAEFEAPYVLLQKENSIFKEMVNAMGVTNAACIKDIAEKHQQRK</sequence>
<evidence type="ECO:0000256" key="5">
    <source>
        <dbReference type="ARBA" id="ARBA00022741"/>
    </source>
</evidence>
<evidence type="ECO:0000256" key="8">
    <source>
        <dbReference type="ARBA" id="ARBA00023136"/>
    </source>
</evidence>
<dbReference type="SUPFAM" id="SSF52540">
    <property type="entry name" value="P-loop containing nucleoside triphosphate hydrolases"/>
    <property type="match status" value="1"/>
</dbReference>
<evidence type="ECO:0000256" key="9">
    <source>
        <dbReference type="SAM" id="Phobius"/>
    </source>
</evidence>
<dbReference type="SMART" id="SM00382">
    <property type="entry name" value="AAA"/>
    <property type="match status" value="1"/>
</dbReference>
<keyword evidence="13" id="KW-1185">Reference proteome</keyword>
<evidence type="ECO:0000256" key="6">
    <source>
        <dbReference type="ARBA" id="ARBA00022840"/>
    </source>
</evidence>
<dbReference type="Gene3D" id="3.40.50.300">
    <property type="entry name" value="P-loop containing nucleotide triphosphate hydrolases"/>
    <property type="match status" value="1"/>
</dbReference>
<dbReference type="Pfam" id="PF00005">
    <property type="entry name" value="ABC_tran"/>
    <property type="match status" value="1"/>
</dbReference>
<comment type="subcellular location">
    <subcellularLocation>
        <location evidence="1">Vacuole membrane</location>
        <topology evidence="1">Multi-pass membrane protein</topology>
    </subcellularLocation>
</comment>
<dbReference type="InterPro" id="IPR003593">
    <property type="entry name" value="AAA+_ATPase"/>
</dbReference>
<dbReference type="InterPro" id="IPR036640">
    <property type="entry name" value="ABC1_TM_sf"/>
</dbReference>
<accession>A0AAD5T4N7</accession>
<dbReference type="PROSITE" id="PS50893">
    <property type="entry name" value="ABC_TRANSPORTER_2"/>
    <property type="match status" value="1"/>
</dbReference>
<keyword evidence="5" id="KW-0547">Nucleotide-binding</keyword>
<keyword evidence="7 9" id="KW-1133">Transmembrane helix</keyword>
<evidence type="ECO:0000256" key="4">
    <source>
        <dbReference type="ARBA" id="ARBA00022737"/>
    </source>
</evidence>
<evidence type="ECO:0000256" key="3">
    <source>
        <dbReference type="ARBA" id="ARBA00022692"/>
    </source>
</evidence>
<dbReference type="InterPro" id="IPR027417">
    <property type="entry name" value="P-loop_NTPase"/>
</dbReference>
<dbReference type="GO" id="GO:0000329">
    <property type="term" value="C:fungal-type vacuole membrane"/>
    <property type="evidence" value="ECO:0007669"/>
    <property type="project" value="UniProtKB-ARBA"/>
</dbReference>
<feature type="transmembrane region" description="Helical" evidence="9">
    <location>
        <begin position="66"/>
        <end position="93"/>
    </location>
</feature>
<feature type="domain" description="ABC transporter" evidence="10">
    <location>
        <begin position="139"/>
        <end position="374"/>
    </location>
</feature>
<dbReference type="PROSITE" id="PS50929">
    <property type="entry name" value="ABC_TM1F"/>
    <property type="match status" value="1"/>
</dbReference>
<evidence type="ECO:0000256" key="1">
    <source>
        <dbReference type="ARBA" id="ARBA00004128"/>
    </source>
</evidence>
<reference evidence="12" key="1">
    <citation type="submission" date="2020-05" db="EMBL/GenBank/DDBJ databases">
        <title>Phylogenomic resolution of chytrid fungi.</title>
        <authorList>
            <person name="Stajich J.E."/>
            <person name="Amses K."/>
            <person name="Simmons R."/>
            <person name="Seto K."/>
            <person name="Myers J."/>
            <person name="Bonds A."/>
            <person name="Quandt C.A."/>
            <person name="Barry K."/>
            <person name="Liu P."/>
            <person name="Grigoriev I."/>
            <person name="Longcore J.E."/>
            <person name="James T.Y."/>
        </authorList>
    </citation>
    <scope>NUCLEOTIDE SEQUENCE</scope>
    <source>
        <strain evidence="12">JEL0513</strain>
    </source>
</reference>
<dbReference type="AlphaFoldDB" id="A0AAD5T4N7"/>
<dbReference type="SUPFAM" id="SSF90123">
    <property type="entry name" value="ABC transporter transmembrane region"/>
    <property type="match status" value="1"/>
</dbReference>
<dbReference type="InterPro" id="IPR003439">
    <property type="entry name" value="ABC_transporter-like_ATP-bd"/>
</dbReference>
<keyword evidence="6" id="KW-0067">ATP-binding</keyword>
<protein>
    <submittedName>
        <fullName evidence="12">Multidrug resistance-associated protein 1</fullName>
    </submittedName>
</protein>
<gene>
    <name evidence="12" type="primary">ABCC1_10</name>
    <name evidence="12" type="ORF">HK100_008544</name>
</gene>
<evidence type="ECO:0000256" key="7">
    <source>
        <dbReference type="ARBA" id="ARBA00022989"/>
    </source>
</evidence>
<organism evidence="12 13">
    <name type="scientific">Physocladia obscura</name>
    <dbReference type="NCBI Taxonomy" id="109957"/>
    <lineage>
        <taxon>Eukaryota</taxon>
        <taxon>Fungi</taxon>
        <taxon>Fungi incertae sedis</taxon>
        <taxon>Chytridiomycota</taxon>
        <taxon>Chytridiomycota incertae sedis</taxon>
        <taxon>Chytridiomycetes</taxon>
        <taxon>Chytridiales</taxon>
        <taxon>Chytriomycetaceae</taxon>
        <taxon>Physocladia</taxon>
    </lineage>
</organism>
<feature type="domain" description="ABC transmembrane type-1" evidence="11">
    <location>
        <begin position="1"/>
        <end position="108"/>
    </location>
</feature>
<evidence type="ECO:0000259" key="11">
    <source>
        <dbReference type="PROSITE" id="PS50929"/>
    </source>
</evidence>
<evidence type="ECO:0000259" key="10">
    <source>
        <dbReference type="PROSITE" id="PS50893"/>
    </source>
</evidence>
<keyword evidence="8 9" id="KW-0472">Membrane</keyword>
<evidence type="ECO:0000313" key="13">
    <source>
        <dbReference type="Proteomes" id="UP001211907"/>
    </source>
</evidence>
<name>A0AAD5T4N7_9FUNG</name>
<dbReference type="InterPro" id="IPR011527">
    <property type="entry name" value="ABC1_TM_dom"/>
</dbReference>
<evidence type="ECO:0000256" key="2">
    <source>
        <dbReference type="ARBA" id="ARBA00022448"/>
    </source>
</evidence>
<dbReference type="GO" id="GO:0005524">
    <property type="term" value="F:ATP binding"/>
    <property type="evidence" value="ECO:0007669"/>
    <property type="project" value="UniProtKB-KW"/>
</dbReference>
<dbReference type="Proteomes" id="UP001211907">
    <property type="component" value="Unassembled WGS sequence"/>
</dbReference>
<keyword evidence="3 9" id="KW-0812">Transmembrane</keyword>
<dbReference type="Gene3D" id="1.20.1560.10">
    <property type="entry name" value="ABC transporter type 1, transmembrane domain"/>
    <property type="match status" value="1"/>
</dbReference>
<dbReference type="InterPro" id="IPR050173">
    <property type="entry name" value="ABC_transporter_C-like"/>
</dbReference>
<dbReference type="Pfam" id="PF00664">
    <property type="entry name" value="ABC_membrane"/>
    <property type="match status" value="1"/>
</dbReference>
<proteinExistence type="predicted"/>
<comment type="caution">
    <text evidence="12">The sequence shown here is derived from an EMBL/GenBank/DDBJ whole genome shotgun (WGS) entry which is preliminary data.</text>
</comment>
<dbReference type="GO" id="GO:0140359">
    <property type="term" value="F:ABC-type transporter activity"/>
    <property type="evidence" value="ECO:0007669"/>
    <property type="project" value="InterPro"/>
</dbReference>
<dbReference type="FunFam" id="3.40.50.300:FF:000630">
    <property type="entry name" value="ATP-binding cassette (ABC) transporter, putative"/>
    <property type="match status" value="1"/>
</dbReference>
<dbReference type="CDD" id="cd03244">
    <property type="entry name" value="ABCC_MRP_domain2"/>
    <property type="match status" value="1"/>
</dbReference>
<keyword evidence="4" id="KW-0677">Repeat</keyword>
<dbReference type="EMBL" id="JADGJH010000418">
    <property type="protein sequence ID" value="KAJ3129518.1"/>
    <property type="molecule type" value="Genomic_DNA"/>
</dbReference>
<dbReference type="PANTHER" id="PTHR24223:SF443">
    <property type="entry name" value="MULTIDRUG-RESISTANCE LIKE PROTEIN 1, ISOFORM I"/>
    <property type="match status" value="1"/>
</dbReference>